<evidence type="ECO:0000256" key="2">
    <source>
        <dbReference type="ARBA" id="ARBA00023239"/>
    </source>
</evidence>
<dbReference type="SMART" id="SM01007">
    <property type="entry name" value="Aldolase_II"/>
    <property type="match status" value="1"/>
</dbReference>
<dbReference type="EMBL" id="JBHSAY010000006">
    <property type="protein sequence ID" value="MFC4131424.1"/>
    <property type="molecule type" value="Genomic_DNA"/>
</dbReference>
<sequence length="248" mass="26046">MDLLLVEERRAVVAYCRRMVADGLVVGTSGNISARRGELIAVTPSGLAYEELTPELVGVHRLDGTPVDAPLPPTTELPTHLAAYRATGGNAVVHTHSTAATAVATLVDELPSVHYLVALFGGPIRVARYATYGTDDLADSVTEALTGRTGCLLGNHGTIAVGDTLAKAYAKAQYLEWLCDVWLRAKAAGEPRVLDAAEIDRVSRKLASYGATVPDARGDVTGADTRGDVTEADARGDVTEADATPDPR</sequence>
<dbReference type="PANTHER" id="PTHR22789:SF0">
    <property type="entry name" value="3-OXO-TETRONATE 4-PHOSPHATE DECARBOXYLASE-RELATED"/>
    <property type="match status" value="1"/>
</dbReference>
<reference evidence="6" key="1">
    <citation type="journal article" date="2019" name="Int. J. Syst. Evol. Microbiol.">
        <title>The Global Catalogue of Microorganisms (GCM) 10K type strain sequencing project: providing services to taxonomists for standard genome sequencing and annotation.</title>
        <authorList>
            <consortium name="The Broad Institute Genomics Platform"/>
            <consortium name="The Broad Institute Genome Sequencing Center for Infectious Disease"/>
            <person name="Wu L."/>
            <person name="Ma J."/>
        </authorList>
    </citation>
    <scope>NUCLEOTIDE SEQUENCE [LARGE SCALE GENOMIC DNA]</scope>
    <source>
        <strain evidence="6">CGMCC 4.7289</strain>
    </source>
</reference>
<proteinExistence type="predicted"/>
<organism evidence="5 6">
    <name type="scientific">Hamadaea flava</name>
    <dbReference type="NCBI Taxonomy" id="1742688"/>
    <lineage>
        <taxon>Bacteria</taxon>
        <taxon>Bacillati</taxon>
        <taxon>Actinomycetota</taxon>
        <taxon>Actinomycetes</taxon>
        <taxon>Micromonosporales</taxon>
        <taxon>Micromonosporaceae</taxon>
        <taxon>Hamadaea</taxon>
    </lineage>
</organism>
<dbReference type="SUPFAM" id="SSF53639">
    <property type="entry name" value="AraD/HMP-PK domain-like"/>
    <property type="match status" value="1"/>
</dbReference>
<accession>A0ABV8LMD0</accession>
<dbReference type="RefSeq" id="WP_253754944.1">
    <property type="nucleotide sequence ID" value="NZ_JAMZDZ010000001.1"/>
</dbReference>
<dbReference type="Gene3D" id="3.40.225.10">
    <property type="entry name" value="Class II aldolase/adducin N-terminal domain"/>
    <property type="match status" value="1"/>
</dbReference>
<feature type="region of interest" description="Disordered" evidence="3">
    <location>
        <begin position="213"/>
        <end position="248"/>
    </location>
</feature>
<dbReference type="InterPro" id="IPR001303">
    <property type="entry name" value="Aldolase_II/adducin_N"/>
</dbReference>
<evidence type="ECO:0000256" key="1">
    <source>
        <dbReference type="ARBA" id="ARBA00022723"/>
    </source>
</evidence>
<comment type="caution">
    <text evidence="5">The sequence shown here is derived from an EMBL/GenBank/DDBJ whole genome shotgun (WGS) entry which is preliminary data.</text>
</comment>
<evidence type="ECO:0000259" key="4">
    <source>
        <dbReference type="SMART" id="SM01007"/>
    </source>
</evidence>
<dbReference type="Pfam" id="PF00596">
    <property type="entry name" value="Aldolase_II"/>
    <property type="match status" value="1"/>
</dbReference>
<protein>
    <submittedName>
        <fullName evidence="5">Class II aldolase/adducin family protein</fullName>
    </submittedName>
</protein>
<evidence type="ECO:0000313" key="5">
    <source>
        <dbReference type="EMBL" id="MFC4131424.1"/>
    </source>
</evidence>
<dbReference type="InterPro" id="IPR036409">
    <property type="entry name" value="Aldolase_II/adducin_N_sf"/>
</dbReference>
<dbReference type="InterPro" id="IPR050197">
    <property type="entry name" value="Aldolase_class_II_sugar_metab"/>
</dbReference>
<keyword evidence="6" id="KW-1185">Reference proteome</keyword>
<evidence type="ECO:0000313" key="6">
    <source>
        <dbReference type="Proteomes" id="UP001595816"/>
    </source>
</evidence>
<feature type="compositionally biased region" description="Basic and acidic residues" evidence="3">
    <location>
        <begin position="225"/>
        <end position="238"/>
    </location>
</feature>
<gene>
    <name evidence="5" type="ORF">ACFOZ4_12495</name>
</gene>
<feature type="domain" description="Class II aldolase/adducin N-terminal" evidence="4">
    <location>
        <begin position="10"/>
        <end position="183"/>
    </location>
</feature>
<evidence type="ECO:0000256" key="3">
    <source>
        <dbReference type="SAM" id="MobiDB-lite"/>
    </source>
</evidence>
<dbReference type="PANTHER" id="PTHR22789">
    <property type="entry name" value="FUCULOSE PHOSPHATE ALDOLASE"/>
    <property type="match status" value="1"/>
</dbReference>
<name>A0ABV8LMD0_9ACTN</name>
<dbReference type="Proteomes" id="UP001595816">
    <property type="component" value="Unassembled WGS sequence"/>
</dbReference>
<keyword evidence="1" id="KW-0479">Metal-binding</keyword>
<keyword evidence="2" id="KW-0456">Lyase</keyword>